<dbReference type="EMBL" id="WFLM01000004">
    <property type="protein sequence ID" value="KAB8038010.1"/>
    <property type="molecule type" value="Genomic_DNA"/>
</dbReference>
<dbReference type="RefSeq" id="WP_153421088.1">
    <property type="nucleotide sequence ID" value="NZ_WFLM01000004.1"/>
</dbReference>
<evidence type="ECO:0000313" key="2">
    <source>
        <dbReference type="Proteomes" id="UP000437748"/>
    </source>
</evidence>
<dbReference type="PROSITE" id="PS51257">
    <property type="entry name" value="PROKAR_LIPOPROTEIN"/>
    <property type="match status" value="1"/>
</dbReference>
<protein>
    <recommendedName>
        <fullName evidence="3">Lipoprotein</fullName>
    </recommendedName>
</protein>
<name>A0A6N6VRH0_9BACT</name>
<comment type="caution">
    <text evidence="1">The sequence shown here is derived from an EMBL/GenBank/DDBJ whole genome shotgun (WGS) entry which is preliminary data.</text>
</comment>
<reference evidence="1 2" key="1">
    <citation type="submission" date="2019-10" db="EMBL/GenBank/DDBJ databases">
        <title>New species of Slilvanegrellaceae.</title>
        <authorList>
            <person name="Pitt A."/>
            <person name="Hahn M.W."/>
        </authorList>
    </citation>
    <scope>NUCLEOTIDE SEQUENCE [LARGE SCALE GENOMIC DNA]</scope>
    <source>
        <strain evidence="1 2">SP-Ram-0.45-NSY-1</strain>
    </source>
</reference>
<keyword evidence="2" id="KW-1185">Reference proteome</keyword>
<proteinExistence type="predicted"/>
<dbReference type="AlphaFoldDB" id="A0A6N6VRH0"/>
<evidence type="ECO:0000313" key="1">
    <source>
        <dbReference type="EMBL" id="KAB8038010.1"/>
    </source>
</evidence>
<evidence type="ECO:0008006" key="3">
    <source>
        <dbReference type="Google" id="ProtNLM"/>
    </source>
</evidence>
<sequence length="62" mass="7434">MKYVTLAFISFGISSCVTSYGTYDNEKLKVNSNINKISTKYCYFFDKRFYLGRLFRTWRLFS</sequence>
<dbReference type="Proteomes" id="UP000437748">
    <property type="component" value="Unassembled WGS sequence"/>
</dbReference>
<accession>A0A6N6VRH0</accession>
<organism evidence="1 2">
    <name type="scientific">Silvanigrella paludirubra</name>
    <dbReference type="NCBI Taxonomy" id="2499159"/>
    <lineage>
        <taxon>Bacteria</taxon>
        <taxon>Pseudomonadati</taxon>
        <taxon>Bdellovibrionota</taxon>
        <taxon>Oligoflexia</taxon>
        <taxon>Silvanigrellales</taxon>
        <taxon>Silvanigrellaceae</taxon>
        <taxon>Silvanigrella</taxon>
    </lineage>
</organism>
<gene>
    <name evidence="1" type="ORF">GCL60_12625</name>
</gene>